<sequence length="1217" mass="135437">MSTSSNRRRSMSVSAAPYLSQSDTTTSTSPSLWNSSNKSTKTSFLSRFKSPNAIPTPSKSTSTHYITTSLPPIHGQQQQQIKRKPIASNASSSGTISSTATTSVPRKKYETLLGIRTDDLISEGLNSKKKSSGNHSKGFGNIFKKKRSKSLDKKVNGDHVGALFYQIHNSNKDSAAAAVTVDTKDQDYVLPPVEPFARSSNNQIIYASPTKAPIVNLSMGDKPVLLANNHVYKPQYHQYEVGQQPSAYSRSKTAAVRQDDDSAPPPPPLPPTNETPRWSTGSTARKSTGSYSVYSTFGAESIYEEENKSSDKVNTTASAPSDSRRLAATASDVIPAVEPASTTDLVSIVANNMQTRHPARLVTEDSSIHEVSEDEDESSSSFEDDDDDQSTNRQSDVFLDATDMSLEDIEREKIEARLSKRLSGGHFGSAGGLMISILASTSTETKAQKRTSRPPPEDVVQSMINWKRHSGHGSAKYSVPDQQASQHIHANEEQSNSSTTTTTTDRQDLAPPAVPEKDVPVTKSQSLSPQRPLPPNPNILLTTTKEADNEEDEDEPIEITDTVEEPDNPKQCASRLWEEDESFVQRERIAEWLGQSKELNANALNEYMNYFEFATMRLDSAFRKVCSKLYFRAEAQQIDRILEAFAKRYWQCNPKTIFGSADIVYTVVYSLLLLNTDLHVAQGNYTRMTRQAFVKNTMSTIRDQQQTDPKWAAKKPNFMLAWEAHIEAYLKDMYISVKNYQILQPMQQNGLDDNTNSGDDNAFLSVLTSASNNKRMSIIGGKRMIDIKRSLNTMIHKNGSTRESMLFLDEPSPRKSSSSNTRQQYPASPHSSKSIHSNRRDSFCSSHSNAGTLSPKSTIASSNGSQLSPHPIHMMNFMDKHSADLFANRPPYLKEGVVMRKHLLESANQKAKHREWRECLLVVGQGELKMYGLQSENANDSNSIASSGKRHVLRASSASFANLADTLSKNYQNVTNIGSTSNPNVTLSYSGVSQDSAQRWEAYSQLMGSIELNHSLSNALPPPGYNKSRPHVFAIQEPNGGVYLFQAASNEQVVEWVSTCNYWAARQSKEPLQGGVGNLEYGWGSCLNDVILDLDAVESGDKIAGKYFHDPDTVSISHWIPPAPTMVSSILDEKAQFESLQTYVNQLNEEINEHREIKRKIMVKFQQKGQNHTRAFANWESKSKYMLHEIIKYQNYCDSLEKSIQSREAEQEEEEEN</sequence>
<dbReference type="RefSeq" id="XP_064687642.1">
    <property type="nucleotide sequence ID" value="XM_064826128.1"/>
</dbReference>
<dbReference type="PROSITE" id="PS50190">
    <property type="entry name" value="SEC7"/>
    <property type="match status" value="1"/>
</dbReference>
<dbReference type="SUPFAM" id="SSF48425">
    <property type="entry name" value="Sec7 domain"/>
    <property type="match status" value="1"/>
</dbReference>
<feature type="compositionally biased region" description="Low complexity" evidence="2">
    <location>
        <begin position="87"/>
        <end position="103"/>
    </location>
</feature>
<feature type="compositionally biased region" description="Polar residues" evidence="2">
    <location>
        <begin position="241"/>
        <end position="252"/>
    </location>
</feature>
<dbReference type="InterPro" id="IPR041681">
    <property type="entry name" value="PH_9"/>
</dbReference>
<proteinExistence type="predicted"/>
<dbReference type="EMBL" id="JASEJX010000009">
    <property type="protein sequence ID" value="KAK4520976.1"/>
    <property type="molecule type" value="Genomic_DNA"/>
</dbReference>
<feature type="region of interest" description="Disordered" evidence="2">
    <location>
        <begin position="241"/>
        <end position="289"/>
    </location>
</feature>
<feature type="compositionally biased region" description="Polar residues" evidence="2">
    <location>
        <begin position="53"/>
        <end position="80"/>
    </location>
</feature>
<reference evidence="4 5" key="1">
    <citation type="submission" date="2022-11" db="EMBL/GenBank/DDBJ databases">
        <title>Mucor velutinosus strain NIH1002 WGS.</title>
        <authorList>
            <person name="Subramanian P."/>
            <person name="Mullikin J.C."/>
            <person name="Segre J.A."/>
            <person name="Zelazny A.M."/>
        </authorList>
    </citation>
    <scope>NUCLEOTIDE SEQUENCE [LARGE SCALE GENOMIC DNA]</scope>
    <source>
        <strain evidence="4 5">NIH1002</strain>
    </source>
</reference>
<dbReference type="InterPro" id="IPR000904">
    <property type="entry name" value="Sec7_dom"/>
</dbReference>
<feature type="region of interest" description="Disordered" evidence="2">
    <location>
        <begin position="1"/>
        <end position="103"/>
    </location>
</feature>
<feature type="compositionally biased region" description="Basic and acidic residues" evidence="2">
    <location>
        <begin position="362"/>
        <end position="371"/>
    </location>
</feature>
<feature type="region of interest" description="Disordered" evidence="2">
    <location>
        <begin position="469"/>
        <end position="554"/>
    </location>
</feature>
<dbReference type="InterPro" id="IPR011993">
    <property type="entry name" value="PH-like_dom_sf"/>
</dbReference>
<feature type="compositionally biased region" description="Polar residues" evidence="2">
    <location>
        <begin position="32"/>
        <end position="45"/>
    </location>
</feature>
<feature type="compositionally biased region" description="Polar residues" evidence="2">
    <location>
        <begin position="312"/>
        <end position="321"/>
    </location>
</feature>
<feature type="region of interest" description="Disordered" evidence="2">
    <location>
        <begin position="305"/>
        <end position="325"/>
    </location>
</feature>
<keyword evidence="5" id="KW-1185">Reference proteome</keyword>
<feature type="domain" description="SEC7" evidence="3">
    <location>
        <begin position="557"/>
        <end position="740"/>
    </location>
</feature>
<keyword evidence="4" id="KW-0687">Ribonucleoprotein</keyword>
<dbReference type="Gene3D" id="1.10.1000.11">
    <property type="entry name" value="Arf Nucleotide-binding Site Opener,domain 2"/>
    <property type="match status" value="1"/>
</dbReference>
<dbReference type="PANTHER" id="PTHR10663">
    <property type="entry name" value="GUANYL-NUCLEOTIDE EXCHANGE FACTOR"/>
    <property type="match status" value="1"/>
</dbReference>
<evidence type="ECO:0000313" key="4">
    <source>
        <dbReference type="EMBL" id="KAK4520976.1"/>
    </source>
</evidence>
<evidence type="ECO:0000256" key="2">
    <source>
        <dbReference type="SAM" id="MobiDB-lite"/>
    </source>
</evidence>
<dbReference type="Pfam" id="PF15410">
    <property type="entry name" value="PH_9"/>
    <property type="match status" value="1"/>
</dbReference>
<dbReference type="GeneID" id="89950546"/>
<feature type="compositionally biased region" description="Polar residues" evidence="2">
    <location>
        <begin position="814"/>
        <end position="835"/>
    </location>
</feature>
<name>A0AAN7DST2_9FUNG</name>
<dbReference type="SMART" id="SM00222">
    <property type="entry name" value="Sec7"/>
    <property type="match status" value="1"/>
</dbReference>
<dbReference type="GO" id="GO:0005840">
    <property type="term" value="C:ribosome"/>
    <property type="evidence" value="ECO:0007669"/>
    <property type="project" value="UniProtKB-KW"/>
</dbReference>
<protein>
    <submittedName>
        <fullName evidence="4">60S ribosomal protein L26A</fullName>
    </submittedName>
</protein>
<feature type="compositionally biased region" description="Low complexity" evidence="2">
    <location>
        <begin position="20"/>
        <end position="31"/>
    </location>
</feature>
<keyword evidence="4" id="KW-0689">Ribosomal protein</keyword>
<feature type="region of interest" description="Disordered" evidence="2">
    <location>
        <begin position="357"/>
        <end position="399"/>
    </location>
</feature>
<dbReference type="CDD" id="cd00171">
    <property type="entry name" value="Sec7"/>
    <property type="match status" value="1"/>
</dbReference>
<feature type="compositionally biased region" description="Polar residues" evidence="2">
    <location>
        <begin position="480"/>
        <end position="498"/>
    </location>
</feature>
<dbReference type="SUPFAM" id="SSF50729">
    <property type="entry name" value="PH domain-like"/>
    <property type="match status" value="1"/>
</dbReference>
<feature type="compositionally biased region" description="Basic residues" evidence="2">
    <location>
        <begin position="1"/>
        <end position="10"/>
    </location>
</feature>
<dbReference type="Pfam" id="PF01369">
    <property type="entry name" value="Sec7"/>
    <property type="match status" value="1"/>
</dbReference>
<accession>A0AAN7DST2</accession>
<gene>
    <name evidence="4" type="primary">RPL26A_4</name>
    <name evidence="4" type="ORF">ATC70_006860</name>
</gene>
<dbReference type="InterPro" id="IPR023394">
    <property type="entry name" value="Sec7_C_sf"/>
</dbReference>
<feature type="compositionally biased region" description="Polar residues" evidence="2">
    <location>
        <begin position="274"/>
        <end position="289"/>
    </location>
</feature>
<feature type="compositionally biased region" description="Pro residues" evidence="2">
    <location>
        <begin position="263"/>
        <end position="273"/>
    </location>
</feature>
<evidence type="ECO:0000259" key="3">
    <source>
        <dbReference type="PROSITE" id="PS50190"/>
    </source>
</evidence>
<keyword evidence="1" id="KW-0175">Coiled coil</keyword>
<dbReference type="PANTHER" id="PTHR10663:SF373">
    <property type="entry name" value="PH AND SEC7 DOMAIN-CONTAINING PROTEIN C11E3.11C"/>
    <property type="match status" value="1"/>
</dbReference>
<comment type="caution">
    <text evidence="4">The sequence shown here is derived from an EMBL/GenBank/DDBJ whole genome shotgun (WGS) entry which is preliminary data.</text>
</comment>
<evidence type="ECO:0000256" key="1">
    <source>
        <dbReference type="SAM" id="Coils"/>
    </source>
</evidence>
<dbReference type="GO" id="GO:0032012">
    <property type="term" value="P:regulation of ARF protein signal transduction"/>
    <property type="evidence" value="ECO:0007669"/>
    <property type="project" value="InterPro"/>
</dbReference>
<dbReference type="Gene3D" id="2.30.29.30">
    <property type="entry name" value="Pleckstrin-homology domain (PH domain)/Phosphotyrosine-binding domain (PTB)"/>
    <property type="match status" value="1"/>
</dbReference>
<dbReference type="InterPro" id="IPR035999">
    <property type="entry name" value="Sec7_dom_sf"/>
</dbReference>
<feature type="region of interest" description="Disordered" evidence="2">
    <location>
        <begin position="802"/>
        <end position="872"/>
    </location>
</feature>
<organism evidence="4 5">
    <name type="scientific">Mucor velutinosus</name>
    <dbReference type="NCBI Taxonomy" id="708070"/>
    <lineage>
        <taxon>Eukaryota</taxon>
        <taxon>Fungi</taxon>
        <taxon>Fungi incertae sedis</taxon>
        <taxon>Mucoromycota</taxon>
        <taxon>Mucoromycotina</taxon>
        <taxon>Mucoromycetes</taxon>
        <taxon>Mucorales</taxon>
        <taxon>Mucorineae</taxon>
        <taxon>Mucoraceae</taxon>
        <taxon>Mucor</taxon>
    </lineage>
</organism>
<feature type="coiled-coil region" evidence="1">
    <location>
        <begin position="1137"/>
        <end position="1164"/>
    </location>
</feature>
<dbReference type="GO" id="GO:0005085">
    <property type="term" value="F:guanyl-nucleotide exchange factor activity"/>
    <property type="evidence" value="ECO:0007669"/>
    <property type="project" value="InterPro"/>
</dbReference>
<dbReference type="AlphaFoldDB" id="A0AAN7DST2"/>
<feature type="compositionally biased region" description="Acidic residues" evidence="2">
    <location>
        <begin position="372"/>
        <end position="389"/>
    </location>
</feature>
<dbReference type="Proteomes" id="UP001304243">
    <property type="component" value="Unassembled WGS sequence"/>
</dbReference>
<feature type="region of interest" description="Disordered" evidence="2">
    <location>
        <begin position="124"/>
        <end position="150"/>
    </location>
</feature>
<feature type="compositionally biased region" description="Polar residues" evidence="2">
    <location>
        <begin position="843"/>
        <end position="868"/>
    </location>
</feature>
<evidence type="ECO:0000313" key="5">
    <source>
        <dbReference type="Proteomes" id="UP001304243"/>
    </source>
</evidence>